<proteinExistence type="predicted"/>
<dbReference type="GO" id="GO:0003676">
    <property type="term" value="F:nucleic acid binding"/>
    <property type="evidence" value="ECO:0007669"/>
    <property type="project" value="InterPro"/>
</dbReference>
<dbReference type="Gene3D" id="3.40.1350.10">
    <property type="match status" value="1"/>
</dbReference>
<dbReference type="AlphaFoldDB" id="A0A1J5RYA3"/>
<dbReference type="InterPro" id="IPR014833">
    <property type="entry name" value="TnsA_N"/>
</dbReference>
<dbReference type="EMBL" id="MLJW01000215">
    <property type="protein sequence ID" value="OIQ93093.1"/>
    <property type="molecule type" value="Genomic_DNA"/>
</dbReference>
<gene>
    <name evidence="2" type="ORF">GALL_249930</name>
</gene>
<protein>
    <recommendedName>
        <fullName evidence="1">TnsA endonuclease N-terminal domain-containing protein</fullName>
    </recommendedName>
</protein>
<evidence type="ECO:0000313" key="2">
    <source>
        <dbReference type="EMBL" id="OIQ93093.1"/>
    </source>
</evidence>
<dbReference type="InterPro" id="IPR011856">
    <property type="entry name" value="tRNA_endonuc-like_dom_sf"/>
</dbReference>
<comment type="caution">
    <text evidence="2">The sequence shown here is derived from an EMBL/GenBank/DDBJ whole genome shotgun (WGS) entry which is preliminary data.</text>
</comment>
<accession>A0A1J5RYA3</accession>
<reference evidence="2" key="1">
    <citation type="submission" date="2016-10" db="EMBL/GenBank/DDBJ databases">
        <title>Sequence of Gallionella enrichment culture.</title>
        <authorList>
            <person name="Poehlein A."/>
            <person name="Muehling M."/>
            <person name="Daniel R."/>
        </authorList>
    </citation>
    <scope>NUCLEOTIDE SEQUENCE</scope>
</reference>
<evidence type="ECO:0000259" key="1">
    <source>
        <dbReference type="Pfam" id="PF08722"/>
    </source>
</evidence>
<organism evidence="2">
    <name type="scientific">mine drainage metagenome</name>
    <dbReference type="NCBI Taxonomy" id="410659"/>
    <lineage>
        <taxon>unclassified sequences</taxon>
        <taxon>metagenomes</taxon>
        <taxon>ecological metagenomes</taxon>
    </lineage>
</organism>
<feature type="domain" description="TnsA endonuclease N-terminal" evidence="1">
    <location>
        <begin position="45"/>
        <end position="120"/>
    </location>
</feature>
<sequence>MPVRKVVTPSGRGYRGYEPSKKMGRMIACESALEQDAVRLFEFSPGVVKIEEQPEKIQFYVAGEQCTYFPDFEVILIHGEIIHVEVKPASKLKKRALKERFEKIAQHYASKNRQFRILTDTEIRAEPRLSNLKLLAYHRRECDKDGSNLTEWIKQFSVLPAKTIAGATAVLGDITKVYRLIASGFLRCDLSKPITPESLITFITKGEQNDALLF</sequence>
<dbReference type="Pfam" id="PF08722">
    <property type="entry name" value="Tn7_TnsA-like_N"/>
    <property type="match status" value="1"/>
</dbReference>
<name>A0A1J5RYA3_9ZZZZ</name>